<dbReference type="PRINTS" id="PR01410">
    <property type="entry name" value="CCBIOGENESIS"/>
</dbReference>
<evidence type="ECO:0000313" key="14">
    <source>
        <dbReference type="Proteomes" id="UP000006844"/>
    </source>
</evidence>
<dbReference type="PANTHER" id="PTHR43653:SF1">
    <property type="entry name" value="CYTOCHROME C-TYPE BIOGENESIS PROTEIN CCMF"/>
    <property type="match status" value="1"/>
</dbReference>
<dbReference type="EMBL" id="CP002467">
    <property type="protein sequence ID" value="ADV82313.1"/>
    <property type="molecule type" value="Genomic_DNA"/>
</dbReference>
<feature type="transmembrane region" description="Helical" evidence="10">
    <location>
        <begin position="298"/>
        <end position="319"/>
    </location>
</feature>
<dbReference type="AlphaFoldDB" id="E8V1N2"/>
<dbReference type="PANTHER" id="PTHR43653">
    <property type="entry name" value="CYTOCHROME C ASSEMBLY PROTEIN-RELATED"/>
    <property type="match status" value="1"/>
</dbReference>
<evidence type="ECO:0000256" key="9">
    <source>
        <dbReference type="ARBA" id="ARBA00037230"/>
    </source>
</evidence>
<sequence>MNQQLTTAPALSHPMPQFGSFALLLALMLSVYTLLAGSIALWQMAHGRRGRISPEKLAETARRAGIASFIAVATAAFSLVWASFTNDYSVAYILHHTNRDLNPAYKFSALWSGQEGSLLLWAFLLCGYGFVLRLKHKVDVRLSAYASTILAGAQIFFLLLLNFAAPPFALWQGEPQPDGFGLNPLLQYPEMVIHPPMLYFGYVGFAVPFAFALGALMMRYPGEKWIAITRRWTMIAWLFLTCGICLGMHWAYAVLGWGGYWGWDPVENASFLPWLTGTAFLHSVMMQEKRGMMKSWNVWLIFITFMLTILGTLLTRSGIVSSVHAFAQSSIGSWFTTFLCIIFVVCLFTYFLQRDHLKSENKLESVVSREASFLFNNLVLLAACFTILWGTLFPVLSEYVQGSKVTMGAPYFNRVAVPVGLFLLFLTGVGPLLAWRSTSLRSIRRNMILPCIAVVFTAVVLIAFGVRPWKDDEAAGGIYALLAFSIGAGVVTAISSEFLRGAGVVRTQTRKNLLSSGILLVRRNTRRYGGYLVHFGIVVLFAGLAGSAFNQSKELEMGFGDSIEVGGYKLICQSFTQDSNKNYDTDYALLDVYKGSKKITQLAPEKRFYNASQTSSTMVAIHSTMARDLYVVFEGRNPETNRPIIKVFLNPLVSWIWVGVGIVILGTFIALAPSIRPALTGSLTPKREERELQPVAGGSV</sequence>
<evidence type="ECO:0000259" key="11">
    <source>
        <dbReference type="Pfam" id="PF01578"/>
    </source>
</evidence>
<keyword evidence="7 10" id="KW-1133">Transmembrane helix</keyword>
<keyword evidence="8 10" id="KW-0472">Membrane</keyword>
<evidence type="ECO:0000256" key="3">
    <source>
        <dbReference type="ARBA" id="ARBA00022475"/>
    </source>
</evidence>
<evidence type="ECO:0000256" key="4">
    <source>
        <dbReference type="ARBA" id="ARBA00022519"/>
    </source>
</evidence>
<feature type="transmembrane region" description="Helical" evidence="10">
    <location>
        <begin position="331"/>
        <end position="352"/>
    </location>
</feature>
<feature type="transmembrane region" description="Helical" evidence="10">
    <location>
        <begin position="269"/>
        <end position="286"/>
    </location>
</feature>
<protein>
    <submittedName>
        <fullName evidence="13">Cytochrome c assembly protein</fullName>
    </submittedName>
</protein>
<name>E8V1N2_TERSS</name>
<feature type="transmembrane region" description="Helical" evidence="10">
    <location>
        <begin position="447"/>
        <end position="466"/>
    </location>
</feature>
<dbReference type="RefSeq" id="WP_013568046.1">
    <property type="nucleotide sequence ID" value="NC_014963.1"/>
</dbReference>
<dbReference type="GO" id="GO:0015232">
    <property type="term" value="F:heme transmembrane transporter activity"/>
    <property type="evidence" value="ECO:0007669"/>
    <property type="project" value="InterPro"/>
</dbReference>
<keyword evidence="4" id="KW-0997">Cell inner membrane</keyword>
<dbReference type="PRINTS" id="PR01411">
    <property type="entry name" value="CCMFBIOGNSIS"/>
</dbReference>
<dbReference type="GO" id="GO:0005886">
    <property type="term" value="C:plasma membrane"/>
    <property type="evidence" value="ECO:0007669"/>
    <property type="project" value="UniProtKB-SubCell"/>
</dbReference>
<organism evidence="13 14">
    <name type="scientific">Terriglobus saanensis (strain ATCC BAA-1853 / DSM 23119 / SP1PR4)</name>
    <dbReference type="NCBI Taxonomy" id="401053"/>
    <lineage>
        <taxon>Bacteria</taxon>
        <taxon>Pseudomonadati</taxon>
        <taxon>Acidobacteriota</taxon>
        <taxon>Terriglobia</taxon>
        <taxon>Terriglobales</taxon>
        <taxon>Acidobacteriaceae</taxon>
        <taxon>Terriglobus</taxon>
    </lineage>
</organism>
<dbReference type="Pfam" id="PF01578">
    <property type="entry name" value="Cytochrom_C_asm"/>
    <property type="match status" value="1"/>
</dbReference>
<keyword evidence="5 10" id="KW-0812">Transmembrane</keyword>
<dbReference type="GO" id="GO:0017004">
    <property type="term" value="P:cytochrome complex assembly"/>
    <property type="evidence" value="ECO:0007669"/>
    <property type="project" value="UniProtKB-KW"/>
</dbReference>
<dbReference type="InterPro" id="IPR032523">
    <property type="entry name" value="CcmF_C"/>
</dbReference>
<dbReference type="eggNOG" id="COG1138">
    <property type="taxonomic scope" value="Bacteria"/>
</dbReference>
<feature type="transmembrane region" description="Helical" evidence="10">
    <location>
        <begin position="652"/>
        <end position="672"/>
    </location>
</feature>
<feature type="transmembrane region" description="Helical" evidence="10">
    <location>
        <begin position="144"/>
        <end position="165"/>
    </location>
</feature>
<feature type="transmembrane region" description="Helical" evidence="10">
    <location>
        <begin position="116"/>
        <end position="132"/>
    </location>
</feature>
<dbReference type="InterPro" id="IPR002541">
    <property type="entry name" value="Cyt_c_assembly"/>
</dbReference>
<feature type="transmembrane region" description="Helical" evidence="10">
    <location>
        <begin position="20"/>
        <end position="42"/>
    </location>
</feature>
<feature type="domain" description="Cytochrome c assembly protein" evidence="11">
    <location>
        <begin position="111"/>
        <end position="317"/>
    </location>
</feature>
<dbReference type="InterPro" id="IPR003568">
    <property type="entry name" value="Cyt_c_biogenesis_CcmF"/>
</dbReference>
<accession>E8V1N2</accession>
<keyword evidence="6" id="KW-0201">Cytochrome c-type biogenesis</keyword>
<evidence type="ECO:0000313" key="13">
    <source>
        <dbReference type="EMBL" id="ADV82313.1"/>
    </source>
</evidence>
<feature type="domain" description="Cytochrome c-type biogenesis protein CcmF C-terminal" evidence="12">
    <location>
        <begin position="338"/>
        <end position="672"/>
    </location>
</feature>
<dbReference type="HOGENOM" id="CLU_015041_3_0_0"/>
<reference evidence="13 14" key="1">
    <citation type="journal article" date="2012" name="Stand. Genomic Sci.">
        <title>Complete genome sequence of Terriglobus saanensis type strain SP1PR4(T), an Acidobacteria from tundra soil.</title>
        <authorList>
            <person name="Rawat S.R."/>
            <person name="Mannisto M.K."/>
            <person name="Starovoytov V."/>
            <person name="Goodwin L."/>
            <person name="Nolan M."/>
            <person name="Hauser L."/>
            <person name="Land M."/>
            <person name="Davenport K.W."/>
            <person name="Woyke T."/>
            <person name="Haggblom M.M."/>
        </authorList>
    </citation>
    <scope>NUCLEOTIDE SEQUENCE</scope>
    <source>
        <strain evidence="14">ATCC BAA-1853 / DSM 23119 / SP1PR4</strain>
    </source>
</reference>
<feature type="transmembrane region" description="Helical" evidence="10">
    <location>
        <begin position="63"/>
        <end position="84"/>
    </location>
</feature>
<comment type="subcellular location">
    <subcellularLocation>
        <location evidence="1">Cell inner membrane</location>
        <topology evidence="1">Multi-pass membrane protein</topology>
    </subcellularLocation>
</comment>
<evidence type="ECO:0000256" key="8">
    <source>
        <dbReference type="ARBA" id="ARBA00023136"/>
    </source>
</evidence>
<evidence type="ECO:0000256" key="5">
    <source>
        <dbReference type="ARBA" id="ARBA00022692"/>
    </source>
</evidence>
<feature type="transmembrane region" description="Helical" evidence="10">
    <location>
        <begin position="415"/>
        <end position="435"/>
    </location>
</feature>
<feature type="transmembrane region" description="Helical" evidence="10">
    <location>
        <begin position="199"/>
        <end position="220"/>
    </location>
</feature>
<evidence type="ECO:0000259" key="12">
    <source>
        <dbReference type="Pfam" id="PF16327"/>
    </source>
</evidence>
<dbReference type="InterPro" id="IPR003567">
    <property type="entry name" value="Cyt_c_biogenesis"/>
</dbReference>
<dbReference type="GO" id="GO:0020037">
    <property type="term" value="F:heme binding"/>
    <property type="evidence" value="ECO:0007669"/>
    <property type="project" value="InterPro"/>
</dbReference>
<evidence type="ECO:0000256" key="10">
    <source>
        <dbReference type="SAM" id="Phobius"/>
    </source>
</evidence>
<comment type="similarity">
    <text evidence="2">Belongs to the CcmF/CycK/Ccl1/NrfE/CcsA family.</text>
</comment>
<evidence type="ECO:0000256" key="7">
    <source>
        <dbReference type="ARBA" id="ARBA00022989"/>
    </source>
</evidence>
<dbReference type="Pfam" id="PF16327">
    <property type="entry name" value="CcmF_C"/>
    <property type="match status" value="1"/>
</dbReference>
<feature type="transmembrane region" description="Helical" evidence="10">
    <location>
        <begin position="373"/>
        <end position="395"/>
    </location>
</feature>
<dbReference type="KEGG" id="tsa:AciPR4_1490"/>
<feature type="transmembrane region" description="Helical" evidence="10">
    <location>
        <begin position="232"/>
        <end position="257"/>
    </location>
</feature>
<keyword evidence="14" id="KW-1185">Reference proteome</keyword>
<dbReference type="STRING" id="401053.AciPR4_1490"/>
<gene>
    <name evidence="13" type="ordered locus">AciPR4_1490</name>
</gene>
<evidence type="ECO:0000256" key="2">
    <source>
        <dbReference type="ARBA" id="ARBA00009186"/>
    </source>
</evidence>
<comment type="function">
    <text evidence="9">Required for the biogenesis of c-type cytochromes. Possible subunit of a heme lyase.</text>
</comment>
<feature type="transmembrane region" description="Helical" evidence="10">
    <location>
        <begin position="478"/>
        <end position="499"/>
    </location>
</feature>
<evidence type="ECO:0000256" key="1">
    <source>
        <dbReference type="ARBA" id="ARBA00004429"/>
    </source>
</evidence>
<dbReference type="Proteomes" id="UP000006844">
    <property type="component" value="Chromosome"/>
</dbReference>
<evidence type="ECO:0000256" key="6">
    <source>
        <dbReference type="ARBA" id="ARBA00022748"/>
    </source>
</evidence>
<keyword evidence="3" id="KW-1003">Cell membrane</keyword>
<feature type="transmembrane region" description="Helical" evidence="10">
    <location>
        <begin position="528"/>
        <end position="549"/>
    </location>
</feature>
<proteinExistence type="inferred from homology"/>